<feature type="compositionally biased region" description="Low complexity" evidence="1">
    <location>
        <begin position="194"/>
        <end position="216"/>
    </location>
</feature>
<dbReference type="InterPro" id="IPR018851">
    <property type="entry name" value="Borealin_N"/>
</dbReference>
<accession>A0A6A6X6U5</accession>
<name>A0A6A6X6U5_9PLEO</name>
<keyword evidence="4" id="KW-1185">Reference proteome</keyword>
<dbReference type="Pfam" id="PF10444">
    <property type="entry name" value="Nbl1_Borealin_N"/>
    <property type="match status" value="1"/>
</dbReference>
<evidence type="ECO:0000313" key="3">
    <source>
        <dbReference type="EMBL" id="KAF2792230.1"/>
    </source>
</evidence>
<gene>
    <name evidence="3" type="ORF">K505DRAFT_363087</name>
</gene>
<dbReference type="AlphaFoldDB" id="A0A6A6X6U5"/>
<protein>
    <recommendedName>
        <fullName evidence="2">Borealin N-terminal domain-containing protein</fullName>
    </recommendedName>
</protein>
<organism evidence="3 4">
    <name type="scientific">Melanomma pulvis-pyrius CBS 109.77</name>
    <dbReference type="NCBI Taxonomy" id="1314802"/>
    <lineage>
        <taxon>Eukaryota</taxon>
        <taxon>Fungi</taxon>
        <taxon>Dikarya</taxon>
        <taxon>Ascomycota</taxon>
        <taxon>Pezizomycotina</taxon>
        <taxon>Dothideomycetes</taxon>
        <taxon>Pleosporomycetidae</taxon>
        <taxon>Pleosporales</taxon>
        <taxon>Melanommataceae</taxon>
        <taxon>Melanomma</taxon>
    </lineage>
</organism>
<evidence type="ECO:0000256" key="1">
    <source>
        <dbReference type="SAM" id="MobiDB-lite"/>
    </source>
</evidence>
<evidence type="ECO:0000259" key="2">
    <source>
        <dbReference type="Pfam" id="PF10444"/>
    </source>
</evidence>
<feature type="compositionally biased region" description="Basic and acidic residues" evidence="1">
    <location>
        <begin position="176"/>
        <end position="187"/>
    </location>
</feature>
<proteinExistence type="predicted"/>
<dbReference type="Proteomes" id="UP000799757">
    <property type="component" value="Unassembled WGS sequence"/>
</dbReference>
<sequence>MAPLMLSADAKATMRANLELELKNRREKLLAMCDAQVASLRSRLERRVNRVPIKQRKLPLISLIEATAPPKANKEAATAPIVRKSRKAPEPAQKPTQKLAPKTQDASKPPKALFKTAPAKITFKKVPTPAPETAPAPKAAPASRAASALKTAPAPKSGPISKPTRGTKRSSNELSTDDKENNGELHVPKKRAKVAPAAPAPSAARPTRTTRAASRKVAPAAQILSPKTDNARPAPQARTRRQR</sequence>
<feature type="region of interest" description="Disordered" evidence="1">
    <location>
        <begin position="70"/>
        <end position="243"/>
    </location>
</feature>
<feature type="domain" description="Borealin N-terminal" evidence="2">
    <location>
        <begin position="16"/>
        <end position="65"/>
    </location>
</feature>
<dbReference type="OrthoDB" id="2392550at2759"/>
<evidence type="ECO:0000313" key="4">
    <source>
        <dbReference type="Proteomes" id="UP000799757"/>
    </source>
</evidence>
<reference evidence="3" key="1">
    <citation type="journal article" date="2020" name="Stud. Mycol.">
        <title>101 Dothideomycetes genomes: a test case for predicting lifestyles and emergence of pathogens.</title>
        <authorList>
            <person name="Haridas S."/>
            <person name="Albert R."/>
            <person name="Binder M."/>
            <person name="Bloem J."/>
            <person name="Labutti K."/>
            <person name="Salamov A."/>
            <person name="Andreopoulos B."/>
            <person name="Baker S."/>
            <person name="Barry K."/>
            <person name="Bills G."/>
            <person name="Bluhm B."/>
            <person name="Cannon C."/>
            <person name="Castanera R."/>
            <person name="Culley D."/>
            <person name="Daum C."/>
            <person name="Ezra D."/>
            <person name="Gonzalez J."/>
            <person name="Henrissat B."/>
            <person name="Kuo A."/>
            <person name="Liang C."/>
            <person name="Lipzen A."/>
            <person name="Lutzoni F."/>
            <person name="Magnuson J."/>
            <person name="Mondo S."/>
            <person name="Nolan M."/>
            <person name="Ohm R."/>
            <person name="Pangilinan J."/>
            <person name="Park H.-J."/>
            <person name="Ramirez L."/>
            <person name="Alfaro M."/>
            <person name="Sun H."/>
            <person name="Tritt A."/>
            <person name="Yoshinaga Y."/>
            <person name="Zwiers L.-H."/>
            <person name="Turgeon B."/>
            <person name="Goodwin S."/>
            <person name="Spatafora J."/>
            <person name="Crous P."/>
            <person name="Grigoriev I."/>
        </authorList>
    </citation>
    <scope>NUCLEOTIDE SEQUENCE</scope>
    <source>
        <strain evidence="3">CBS 109.77</strain>
    </source>
</reference>
<dbReference type="EMBL" id="MU001979">
    <property type="protein sequence ID" value="KAF2792230.1"/>
    <property type="molecule type" value="Genomic_DNA"/>
</dbReference>
<feature type="compositionally biased region" description="Low complexity" evidence="1">
    <location>
        <begin position="135"/>
        <end position="157"/>
    </location>
</feature>